<proteinExistence type="predicted"/>
<dbReference type="Pfam" id="PF08245">
    <property type="entry name" value="Mur_ligase_M"/>
    <property type="match status" value="1"/>
</dbReference>
<dbReference type="GO" id="GO:0016881">
    <property type="term" value="F:acid-amino acid ligase activity"/>
    <property type="evidence" value="ECO:0007669"/>
    <property type="project" value="InterPro"/>
</dbReference>
<dbReference type="AlphaFoldDB" id="A0A5C6UZN9"/>
<reference evidence="2 3" key="1">
    <citation type="submission" date="2019-08" db="EMBL/GenBank/DDBJ databases">
        <title>Genome of Luteibaculum oceani JCM 18817.</title>
        <authorList>
            <person name="Bowman J.P."/>
        </authorList>
    </citation>
    <scope>NUCLEOTIDE SEQUENCE [LARGE SCALE GENOMIC DNA]</scope>
    <source>
        <strain evidence="2 3">JCM 18817</strain>
    </source>
</reference>
<evidence type="ECO:0000313" key="3">
    <source>
        <dbReference type="Proteomes" id="UP000321168"/>
    </source>
</evidence>
<dbReference type="InterPro" id="IPR050061">
    <property type="entry name" value="MurCDEF_pg_biosynth"/>
</dbReference>
<accession>A0A5C6UZN9</accession>
<dbReference type="EMBL" id="VORB01000011">
    <property type="protein sequence ID" value="TXC76115.1"/>
    <property type="molecule type" value="Genomic_DNA"/>
</dbReference>
<name>A0A5C6UZN9_9FLAO</name>
<protein>
    <submittedName>
        <fullName evidence="2">Poly-gamma-glutamate synthase PgsB</fullName>
    </submittedName>
</protein>
<evidence type="ECO:0000313" key="2">
    <source>
        <dbReference type="EMBL" id="TXC76115.1"/>
    </source>
</evidence>
<dbReference type="GO" id="GO:0045227">
    <property type="term" value="P:capsule polysaccharide biosynthetic process"/>
    <property type="evidence" value="ECO:0007669"/>
    <property type="project" value="InterPro"/>
</dbReference>
<comment type="caution">
    <text evidence="2">The sequence shown here is derived from an EMBL/GenBank/DDBJ whole genome shotgun (WGS) entry which is preliminary data.</text>
</comment>
<dbReference type="GO" id="GO:0016020">
    <property type="term" value="C:membrane"/>
    <property type="evidence" value="ECO:0007669"/>
    <property type="project" value="InterPro"/>
</dbReference>
<dbReference type="PRINTS" id="PR01758">
    <property type="entry name" value="CAPSULEPROTB"/>
</dbReference>
<organism evidence="2 3">
    <name type="scientific">Luteibaculum oceani</name>
    <dbReference type="NCBI Taxonomy" id="1294296"/>
    <lineage>
        <taxon>Bacteria</taxon>
        <taxon>Pseudomonadati</taxon>
        <taxon>Bacteroidota</taxon>
        <taxon>Flavobacteriia</taxon>
        <taxon>Flavobacteriales</taxon>
        <taxon>Luteibaculaceae</taxon>
        <taxon>Luteibaculum</taxon>
    </lineage>
</organism>
<dbReference type="SUPFAM" id="SSF53623">
    <property type="entry name" value="MurD-like peptide ligases, catalytic domain"/>
    <property type="match status" value="1"/>
</dbReference>
<dbReference type="RefSeq" id="WP_147015353.1">
    <property type="nucleotide sequence ID" value="NZ_VORB01000011.1"/>
</dbReference>
<dbReference type="InterPro" id="IPR036565">
    <property type="entry name" value="Mur-like_cat_sf"/>
</dbReference>
<dbReference type="PANTHER" id="PTHR43445:SF1">
    <property type="entry name" value="PGA SYNTHASE CAPB"/>
    <property type="match status" value="1"/>
</dbReference>
<feature type="domain" description="Mur ligase central" evidence="1">
    <location>
        <begin position="38"/>
        <end position="199"/>
    </location>
</feature>
<dbReference type="PANTHER" id="PTHR43445">
    <property type="entry name" value="UDP-N-ACETYLMURAMATE--L-ALANINE LIGASE-RELATED"/>
    <property type="match status" value="1"/>
</dbReference>
<gene>
    <name evidence="2" type="primary">pgsB</name>
    <name evidence="2" type="ORF">FRX97_11425</name>
</gene>
<dbReference type="InterPro" id="IPR013221">
    <property type="entry name" value="Mur_ligase_cen"/>
</dbReference>
<dbReference type="OrthoDB" id="2884at2"/>
<dbReference type="Proteomes" id="UP000321168">
    <property type="component" value="Unassembled WGS sequence"/>
</dbReference>
<dbReference type="NCBIfam" id="TIGR04012">
    <property type="entry name" value="poly_gGlu_PgsB"/>
    <property type="match status" value="1"/>
</dbReference>
<keyword evidence="3" id="KW-1185">Reference proteome</keyword>
<dbReference type="InterPro" id="IPR008337">
    <property type="entry name" value="Capsule_biosynth_CapB"/>
</dbReference>
<dbReference type="Gene3D" id="3.40.1190.10">
    <property type="entry name" value="Mur-like, catalytic domain"/>
    <property type="match status" value="1"/>
</dbReference>
<sequence length="389" mass="43281">MVNLIFIVLITVSLLVYGVLEYQRHQFYLRKIPIRIHVNGTRGKSSVTRLVGAGLRAGGLKTLTKVTGTFPRLVSSDGTEVAIHRKAGANILEQLDIVKYCAKNNYDVLLIECMALQPIYQKITEHQMIKATHGVITNIRLDHLDVMGPRLENVAEAISNTVPKNSKLYTAEDRFGGLLTEKSKKRNSEIYFSDLGQVSQQDMKGFTYLEHASNVALALDICEDLGVDKTVALEAMKKSVPDEGVLRKYEIDVSQKKIVYYNGLAANDIESSIMIWKNISSIEDFDAGYLLLNGRKDRKDRTISLLSGFSSVALDGLIICGDNVELSRSIALKHGFLEDKVHVISSYDPEVRFNQIMEFIASNSMIFSVGNMGAGGAEMSEYFAQKRTL</sequence>
<evidence type="ECO:0000259" key="1">
    <source>
        <dbReference type="Pfam" id="PF08245"/>
    </source>
</evidence>
<dbReference type="GO" id="GO:0005524">
    <property type="term" value="F:ATP binding"/>
    <property type="evidence" value="ECO:0007669"/>
    <property type="project" value="InterPro"/>
</dbReference>